<sequence length="100" mass="10850">MKSLHAEGQQSQIHKAVSLICPSQFCSECLVETCVSTNFASCFLLLLRFDRGDRVFGERLIVCSWLIVNFLLEGSSGGASGHRVCFDGTVISNGGSIIHL</sequence>
<name>A0A6M2EEZ0_9ROSI</name>
<dbReference type="AlphaFoldDB" id="A0A6M2EEZ0"/>
<dbReference type="EMBL" id="GILB01001896">
    <property type="protein sequence ID" value="NUU82229.1"/>
    <property type="molecule type" value="Transcribed_RNA"/>
</dbReference>
<proteinExistence type="predicted"/>
<organism evidence="1">
    <name type="scientific">Populus davidiana</name>
    <dbReference type="NCBI Taxonomy" id="266767"/>
    <lineage>
        <taxon>Eukaryota</taxon>
        <taxon>Viridiplantae</taxon>
        <taxon>Streptophyta</taxon>
        <taxon>Embryophyta</taxon>
        <taxon>Tracheophyta</taxon>
        <taxon>Spermatophyta</taxon>
        <taxon>Magnoliopsida</taxon>
        <taxon>eudicotyledons</taxon>
        <taxon>Gunneridae</taxon>
        <taxon>Pentapetalae</taxon>
        <taxon>rosids</taxon>
        <taxon>fabids</taxon>
        <taxon>Malpighiales</taxon>
        <taxon>Salicaceae</taxon>
        <taxon>Saliceae</taxon>
        <taxon>Populus</taxon>
    </lineage>
</organism>
<reference evidence="1" key="1">
    <citation type="submission" date="2020-03" db="EMBL/GenBank/DDBJ databases">
        <authorList>
            <person name="Zhang R."/>
        </authorList>
    </citation>
    <scope>NUCLEOTIDE SEQUENCE</scope>
</reference>
<evidence type="ECO:0000313" key="1">
    <source>
        <dbReference type="EMBL" id="NUU82229.1"/>
    </source>
</evidence>
<accession>A0A6M2EEZ0</accession>
<protein>
    <submittedName>
        <fullName evidence="1">Uncharacterized protein</fullName>
    </submittedName>
</protein>